<dbReference type="PANTHER" id="PTHR43243:SF4">
    <property type="entry name" value="CATIONIC AMINO ACID TRANSPORTER 4"/>
    <property type="match status" value="1"/>
</dbReference>
<feature type="transmembrane region" description="Helical" evidence="6">
    <location>
        <begin position="156"/>
        <end position="173"/>
    </location>
</feature>
<evidence type="ECO:0008006" key="8">
    <source>
        <dbReference type="Google" id="ProtNLM"/>
    </source>
</evidence>
<feature type="transmembrane region" description="Helical" evidence="6">
    <location>
        <begin position="56"/>
        <end position="75"/>
    </location>
</feature>
<proteinExistence type="predicted"/>
<keyword evidence="5 6" id="KW-0472">Membrane</keyword>
<feature type="transmembrane region" description="Helical" evidence="6">
    <location>
        <begin position="353"/>
        <end position="372"/>
    </location>
</feature>
<feature type="transmembrane region" description="Helical" evidence="6">
    <location>
        <begin position="185"/>
        <end position="207"/>
    </location>
</feature>
<evidence type="ECO:0000256" key="3">
    <source>
        <dbReference type="ARBA" id="ARBA00022692"/>
    </source>
</evidence>
<dbReference type="STRING" id="6293.A0A1I8EB10"/>
<dbReference type="AlphaFoldDB" id="A0A1I8EB10"/>
<keyword evidence="3 6" id="KW-0812">Transmembrane</keyword>
<accession>A0A1I8EB10</accession>
<evidence type="ECO:0000256" key="4">
    <source>
        <dbReference type="ARBA" id="ARBA00022989"/>
    </source>
</evidence>
<dbReference type="GO" id="GO:0005886">
    <property type="term" value="C:plasma membrane"/>
    <property type="evidence" value="ECO:0007669"/>
    <property type="project" value="TreeGrafter"/>
</dbReference>
<evidence type="ECO:0000256" key="1">
    <source>
        <dbReference type="ARBA" id="ARBA00004141"/>
    </source>
</evidence>
<evidence type="ECO:0000256" key="5">
    <source>
        <dbReference type="ARBA" id="ARBA00023136"/>
    </source>
</evidence>
<feature type="transmembrane region" description="Helical" evidence="6">
    <location>
        <begin position="326"/>
        <end position="347"/>
    </location>
</feature>
<comment type="subcellular location">
    <subcellularLocation>
        <location evidence="1">Membrane</location>
        <topology evidence="1">Multi-pass membrane protein</topology>
    </subcellularLocation>
</comment>
<feature type="transmembrane region" description="Helical" evidence="6">
    <location>
        <begin position="87"/>
        <end position="108"/>
    </location>
</feature>
<dbReference type="WBParaSite" id="maker-PairedContig_1175-snap-gene-0.8-mRNA-1">
    <property type="protein sequence ID" value="maker-PairedContig_1175-snap-gene-0.8-mRNA-1"/>
    <property type="gene ID" value="maker-PairedContig_1175-snap-gene-0.8"/>
</dbReference>
<keyword evidence="2" id="KW-0813">Transport</keyword>
<evidence type="ECO:0000256" key="6">
    <source>
        <dbReference type="SAM" id="Phobius"/>
    </source>
</evidence>
<dbReference type="Gene3D" id="1.20.1740.10">
    <property type="entry name" value="Amino acid/polyamine transporter I"/>
    <property type="match status" value="2"/>
</dbReference>
<keyword evidence="4 6" id="KW-1133">Transmembrane helix</keyword>
<dbReference type="PIRSF" id="PIRSF006060">
    <property type="entry name" value="AA_transporter"/>
    <property type="match status" value="1"/>
</dbReference>
<evidence type="ECO:0000256" key="2">
    <source>
        <dbReference type="ARBA" id="ARBA00022448"/>
    </source>
</evidence>
<feature type="transmembrane region" description="Helical" evidence="6">
    <location>
        <begin position="227"/>
        <end position="246"/>
    </location>
</feature>
<organism evidence="7">
    <name type="scientific">Wuchereria bancrofti</name>
    <dbReference type="NCBI Taxonomy" id="6293"/>
    <lineage>
        <taxon>Eukaryota</taxon>
        <taxon>Metazoa</taxon>
        <taxon>Ecdysozoa</taxon>
        <taxon>Nematoda</taxon>
        <taxon>Chromadorea</taxon>
        <taxon>Rhabditida</taxon>
        <taxon>Spirurina</taxon>
        <taxon>Spiruromorpha</taxon>
        <taxon>Filarioidea</taxon>
        <taxon>Onchocercidae</taxon>
        <taxon>Wuchereria</taxon>
    </lineage>
</organism>
<dbReference type="PANTHER" id="PTHR43243">
    <property type="entry name" value="INNER MEMBRANE TRANSPORTER YGJI-RELATED"/>
    <property type="match status" value="1"/>
</dbReference>
<dbReference type="InterPro" id="IPR002293">
    <property type="entry name" value="AA/rel_permease1"/>
</dbReference>
<dbReference type="GO" id="GO:0015171">
    <property type="term" value="F:amino acid transmembrane transporter activity"/>
    <property type="evidence" value="ECO:0007669"/>
    <property type="project" value="TreeGrafter"/>
</dbReference>
<sequence length="393" mass="42415">MVTLGETFFRLKTIKNVNVMETRLKRCLTITDITLLGVGHMVGAGSVVRNMAGPSIVISFVLAGFASFLSALCYAEFGGRFPKAGSAYTYVYIGVGELWAFIVGWNIILEHMLGAAAVARSWSGYLTSLVDSSLRNSSIVTIGHFDESFFADSPDLIAFLAVVAVAVFTGLGSKTSTNFNSLFTIINMLVIAFVVCYGFTFADFTLWSVYKVNSGRSPFFPYDPARAIPLATFISMSIVTVAYILMASALTLMVPFWEVNPTAAFSDAFASRGATWAKYIVSVGAMSGMTTSLIGSMFALPRCVYAMAEDGLIFKIFGQVNDKTQVPLKAVIAFSAITSVIAFLFDIETLVEFLSIGTLLAYTIVSACVIVLRYRPALSEDNIIEGNGMSSLV</sequence>
<reference evidence="7" key="1">
    <citation type="submission" date="2016-11" db="UniProtKB">
        <authorList>
            <consortium name="WormBaseParasite"/>
        </authorList>
    </citation>
    <scope>IDENTIFICATION</scope>
    <source>
        <strain evidence="7">pt0022</strain>
    </source>
</reference>
<dbReference type="Pfam" id="PF13520">
    <property type="entry name" value="AA_permease_2"/>
    <property type="match status" value="2"/>
</dbReference>
<evidence type="ECO:0000313" key="7">
    <source>
        <dbReference type="WBParaSite" id="maker-PairedContig_1175-snap-gene-0.8-mRNA-1"/>
    </source>
</evidence>
<protein>
    <recommendedName>
        <fullName evidence="8">Amino acid permease</fullName>
    </recommendedName>
</protein>
<name>A0A1I8EB10_WUCBA</name>